<dbReference type="EMBL" id="JANCMU010000001">
    <property type="protein sequence ID" value="MDG4945314.1"/>
    <property type="molecule type" value="Genomic_DNA"/>
</dbReference>
<keyword evidence="2" id="KW-1185">Reference proteome</keyword>
<dbReference type="RefSeq" id="WP_304416770.1">
    <property type="nucleotide sequence ID" value="NZ_JANAIE010000003.1"/>
</dbReference>
<protein>
    <submittedName>
        <fullName evidence="1">Uncharacterized protein</fullName>
    </submittedName>
</protein>
<comment type="caution">
    <text evidence="1">The sequence shown here is derived from an EMBL/GenBank/DDBJ whole genome shotgun (WGS) entry which is preliminary data.</text>
</comment>
<accession>A0A9X4RX15</accession>
<proteinExistence type="predicted"/>
<gene>
    <name evidence="1" type="ORF">NMK71_02720</name>
</gene>
<organism evidence="1 2">
    <name type="scientific">Profundicola chukchiensis</name>
    <dbReference type="NCBI Taxonomy" id="2961959"/>
    <lineage>
        <taxon>Bacteria</taxon>
        <taxon>Pseudomonadati</taxon>
        <taxon>Bacteroidota</taxon>
        <taxon>Flavobacteriia</taxon>
        <taxon>Flavobacteriales</taxon>
        <taxon>Weeksellaceae</taxon>
        <taxon>Profundicola</taxon>
    </lineage>
</organism>
<name>A0A9X4RX15_9FLAO</name>
<evidence type="ECO:0000313" key="2">
    <source>
        <dbReference type="Proteomes" id="UP001152599"/>
    </source>
</evidence>
<dbReference type="Proteomes" id="UP001152599">
    <property type="component" value="Unassembled WGS sequence"/>
</dbReference>
<reference evidence="1" key="1">
    <citation type="submission" date="2022-07" db="EMBL/GenBank/DDBJ databases">
        <title>Description and genome-wide analysis of Profundicola chukchiensis gen. nov., sp. nov., marine bacteria isolated from bottom sediments of the Chukchi Sea.</title>
        <authorList>
            <person name="Romanenko L."/>
            <person name="Otstavnykh N."/>
            <person name="Kurilenko V."/>
            <person name="Eremeev V."/>
            <person name="Velansky P."/>
            <person name="Mikhailov V."/>
            <person name="Isaeva M."/>
        </authorList>
    </citation>
    <scope>NUCLEOTIDE SEQUENCE</scope>
    <source>
        <strain evidence="1">KMM 9713</strain>
    </source>
</reference>
<evidence type="ECO:0000313" key="1">
    <source>
        <dbReference type="EMBL" id="MDG4945314.1"/>
    </source>
</evidence>
<dbReference type="AlphaFoldDB" id="A0A9X4RX15"/>
<sequence length="286" mass="33291">MKHLFFSVFVLIFSLSFAQKDTRSFEQINDSILREARTIYTYDKAFTMSMQAIEAHRKLRKSAGEVLVMPKNDTVYALVFSKDKPEMLVGEMKFGTDIRDSAAMAVTSRAATQEELDYYDLKHRIMQNVQSKYDLVYGDKETYLNPIFFPFKEKIRGKEVLLYKLYLTTESNASNTLPFGQDYMFIATPEGKVIYNLQFNPYMPLPISNEMLETTMASIEYPEREPYITPTDIYLFNKYGAAKGLNILQVTSTAFGIIFQYDWDREELNVMMPEPEEEEEETLVEE</sequence>